<dbReference type="GO" id="GO:0005524">
    <property type="term" value="F:ATP binding"/>
    <property type="evidence" value="ECO:0007669"/>
    <property type="project" value="UniProtKB-KW"/>
</dbReference>
<feature type="compositionally biased region" description="Basic and acidic residues" evidence="5">
    <location>
        <begin position="877"/>
        <end position="890"/>
    </location>
</feature>
<dbReference type="Pfam" id="PF13191">
    <property type="entry name" value="AAA_16"/>
    <property type="match status" value="1"/>
</dbReference>
<keyword evidence="8" id="KW-1185">Reference proteome</keyword>
<evidence type="ECO:0000313" key="7">
    <source>
        <dbReference type="EMBL" id="TWU59870.1"/>
    </source>
</evidence>
<dbReference type="InterPro" id="IPR011009">
    <property type="entry name" value="Kinase-like_dom_sf"/>
</dbReference>
<dbReference type="GO" id="GO:0004674">
    <property type="term" value="F:protein serine/threonine kinase activity"/>
    <property type="evidence" value="ECO:0007669"/>
    <property type="project" value="UniProtKB-EC"/>
</dbReference>
<dbReference type="SUPFAM" id="SSF56112">
    <property type="entry name" value="Protein kinase-like (PK-like)"/>
    <property type="match status" value="1"/>
</dbReference>
<keyword evidence="4" id="KW-0067">ATP-binding</keyword>
<evidence type="ECO:0000256" key="3">
    <source>
        <dbReference type="ARBA" id="ARBA00022777"/>
    </source>
</evidence>
<evidence type="ECO:0000259" key="6">
    <source>
        <dbReference type="PROSITE" id="PS50011"/>
    </source>
</evidence>
<evidence type="ECO:0000256" key="5">
    <source>
        <dbReference type="SAM" id="MobiDB-lite"/>
    </source>
</evidence>
<protein>
    <submittedName>
        <fullName evidence="7">Serine/threonine-protein kinase PknA</fullName>
        <ecNumber evidence="7">2.7.11.1</ecNumber>
    </submittedName>
</protein>
<dbReference type="AlphaFoldDB" id="A0A5C6FGC7"/>
<dbReference type="EMBL" id="SJPW01000001">
    <property type="protein sequence ID" value="TWU59870.1"/>
    <property type="molecule type" value="Genomic_DNA"/>
</dbReference>
<dbReference type="PANTHER" id="PTHR43289:SF34">
    <property type="entry name" value="SERINE_THREONINE-PROTEIN KINASE YBDM-RELATED"/>
    <property type="match status" value="1"/>
</dbReference>
<feature type="region of interest" description="Disordered" evidence="5">
    <location>
        <begin position="869"/>
        <end position="890"/>
    </location>
</feature>
<keyword evidence="1 7" id="KW-0808">Transferase</keyword>
<dbReference type="CDD" id="cd14014">
    <property type="entry name" value="STKc_PknB_like"/>
    <property type="match status" value="1"/>
</dbReference>
<feature type="domain" description="Protein kinase" evidence="6">
    <location>
        <begin position="41"/>
        <end position="319"/>
    </location>
</feature>
<dbReference type="Proteomes" id="UP000318288">
    <property type="component" value="Unassembled WGS sequence"/>
</dbReference>
<dbReference type="SMART" id="SM00220">
    <property type="entry name" value="S_TKc"/>
    <property type="match status" value="1"/>
</dbReference>
<name>A0A5C6FGC7_9BACT</name>
<dbReference type="PROSITE" id="PS00108">
    <property type="entry name" value="PROTEIN_KINASE_ST"/>
    <property type="match status" value="1"/>
</dbReference>
<dbReference type="Gene3D" id="1.10.510.10">
    <property type="entry name" value="Transferase(Phosphotransferase) domain 1"/>
    <property type="match status" value="1"/>
</dbReference>
<keyword evidence="2" id="KW-0547">Nucleotide-binding</keyword>
<feature type="region of interest" description="Disordered" evidence="5">
    <location>
        <begin position="1"/>
        <end position="32"/>
    </location>
</feature>
<keyword evidence="3 7" id="KW-0418">Kinase</keyword>
<comment type="caution">
    <text evidence="7">The sequence shown here is derived from an EMBL/GenBank/DDBJ whole genome shotgun (WGS) entry which is preliminary data.</text>
</comment>
<sequence length="1277" mass="142258">MSDFLILDGDTPIRNPGDRETQGDTTREEPPWSEGDEFGHFVLTRLLGRGSSGFVYRVFDTATRRRHALKILRLNNADLLMRNRLGFRRMTQIEHPNLLYVDRIHKVGEFTALAMEEIRGVTLSKAIEQLKRLPSDQAFCRLLDLMRDFAAGLATMHAAGLIHRDIKPLNLMVGDDGRGKVIDYGLVDTFDLASPTAEVGNHILGTPHYLAPEVICRQIYLPAGDIFALGVVMLEALQVITLESTDVAEDLRLGGPGIERNSRSLIDAELILEALDDLSQHVPELIDQTCRQMLDRDPSERPTAHRLARLGLPPQAPTFRAEKSLIGRDLQLTQVTNWIDSVFDGGVSRIHMTGPSGIGKTRLLEEAIEYIESKHWGQVFRGRCRQREDSAMQAFEQICDEIASRYDQGDREKLQLDPVSYEILVGIFPFLKNVMTCRMDYPTPVAGASTRLNSLDAAARMSHQLRMVGPLFIVIDDSQWADQDSLNVLDRLRICGGDVGMGIITVSREAVDPQQLPADVTISLEPIDSKFVMEHIAKEAIRWSIPISDSALASLADATGGSPFRLQELSNEFRPGGALSKLDMNSDQDRSVTKLVSIDQLWQCRLDRLSDQAKQTLLFVVTAGGRVSTDQLASLTGLGDDVDAAISELSQLRLIVDEATGGYCISIFHDRFADQLSDSLGEDEKQSANAAWASLLVRQDDCATLAARIAGHWFAAGFPGRAVSHAILAAEDAERRIAKNEAARWHARVIDHLTGDEKIHHIREAANCYREADIPVEAARYYQMLAELASPQERFDCELLSSIMLVRSGRYPLVRQSLSRLAGKLGLPRPKHPWLAKLSILFSVLRLKLHHDSLVEDLTSETFESMTSGLPKLAGTSDKDRVSKSPRTDQQDKRRFDLCVSLVRPMSMFDTLYATELNIASARLARIQGTFEQRMNVAVGEAVFHSYDKDAKRIAAMSNLLKLLPAAKRSGLAKAKADVWVGFMFAHLIACRWEKVAIPLANSVREYRLVDSSFGFEVAHARWAGLWADWCQGRWVSMTTTSDEMFEDALQRNDFFRQQVTIGGLGGNAWLVRGRPTELARLRQRAFEPDDLGTNLGTSEILNFFDRVTRTYDSLYQGDFSSAWDLSVEIDGQLRHASFAKVQVFRVVGQSLSALAALQCYNSSLDPVWRTLVREKTRKLRAEQLPYTRVIANFYDGLLDFISAEQTGSGYDAAIDCLQRARIEAVEAKLLPIELAAADAISRLRTGQSSDSLKAQMAAQGVVSPDQLLLLYTIPLP</sequence>
<gene>
    <name evidence="7" type="primary">pknA_1</name>
    <name evidence="7" type="ORF">Poly51_01430</name>
</gene>
<evidence type="ECO:0000313" key="8">
    <source>
        <dbReference type="Proteomes" id="UP000318288"/>
    </source>
</evidence>
<organism evidence="7 8">
    <name type="scientific">Rubripirellula tenax</name>
    <dbReference type="NCBI Taxonomy" id="2528015"/>
    <lineage>
        <taxon>Bacteria</taxon>
        <taxon>Pseudomonadati</taxon>
        <taxon>Planctomycetota</taxon>
        <taxon>Planctomycetia</taxon>
        <taxon>Pirellulales</taxon>
        <taxon>Pirellulaceae</taxon>
        <taxon>Rubripirellula</taxon>
    </lineage>
</organism>
<dbReference type="Gene3D" id="3.30.200.20">
    <property type="entry name" value="Phosphorylase Kinase, domain 1"/>
    <property type="match status" value="1"/>
</dbReference>
<dbReference type="InterPro" id="IPR000719">
    <property type="entry name" value="Prot_kinase_dom"/>
</dbReference>
<dbReference type="PROSITE" id="PS50011">
    <property type="entry name" value="PROTEIN_KINASE_DOM"/>
    <property type="match status" value="1"/>
</dbReference>
<dbReference type="Pfam" id="PF00069">
    <property type="entry name" value="Pkinase"/>
    <property type="match status" value="1"/>
</dbReference>
<dbReference type="InterPro" id="IPR008271">
    <property type="entry name" value="Ser/Thr_kinase_AS"/>
</dbReference>
<evidence type="ECO:0000256" key="1">
    <source>
        <dbReference type="ARBA" id="ARBA00022679"/>
    </source>
</evidence>
<dbReference type="RefSeq" id="WP_146453432.1">
    <property type="nucleotide sequence ID" value="NZ_SJPW01000001.1"/>
</dbReference>
<evidence type="ECO:0000256" key="2">
    <source>
        <dbReference type="ARBA" id="ARBA00022741"/>
    </source>
</evidence>
<dbReference type="EC" id="2.7.11.1" evidence="7"/>
<evidence type="ECO:0000256" key="4">
    <source>
        <dbReference type="ARBA" id="ARBA00022840"/>
    </source>
</evidence>
<proteinExistence type="predicted"/>
<accession>A0A5C6FGC7</accession>
<feature type="compositionally biased region" description="Basic and acidic residues" evidence="5">
    <location>
        <begin position="16"/>
        <end position="30"/>
    </location>
</feature>
<dbReference type="OrthoDB" id="5476445at2"/>
<dbReference type="InterPro" id="IPR027417">
    <property type="entry name" value="P-loop_NTPase"/>
</dbReference>
<dbReference type="Gene3D" id="3.40.50.300">
    <property type="entry name" value="P-loop containing nucleotide triphosphate hydrolases"/>
    <property type="match status" value="1"/>
</dbReference>
<dbReference type="InterPro" id="IPR041664">
    <property type="entry name" value="AAA_16"/>
</dbReference>
<reference evidence="7 8" key="1">
    <citation type="submission" date="2019-02" db="EMBL/GenBank/DDBJ databases">
        <title>Deep-cultivation of Planctomycetes and their phenomic and genomic characterization uncovers novel biology.</title>
        <authorList>
            <person name="Wiegand S."/>
            <person name="Jogler M."/>
            <person name="Boedeker C."/>
            <person name="Pinto D."/>
            <person name="Vollmers J."/>
            <person name="Rivas-Marin E."/>
            <person name="Kohn T."/>
            <person name="Peeters S.H."/>
            <person name="Heuer A."/>
            <person name="Rast P."/>
            <person name="Oberbeckmann S."/>
            <person name="Bunk B."/>
            <person name="Jeske O."/>
            <person name="Meyerdierks A."/>
            <person name="Storesund J.E."/>
            <person name="Kallscheuer N."/>
            <person name="Luecker S."/>
            <person name="Lage O.M."/>
            <person name="Pohl T."/>
            <person name="Merkel B.J."/>
            <person name="Hornburger P."/>
            <person name="Mueller R.-W."/>
            <person name="Bruemmer F."/>
            <person name="Labrenz M."/>
            <person name="Spormann A.M."/>
            <person name="Op Den Camp H."/>
            <person name="Overmann J."/>
            <person name="Amann R."/>
            <person name="Jetten M.S.M."/>
            <person name="Mascher T."/>
            <person name="Medema M.H."/>
            <person name="Devos D.P."/>
            <person name="Kaster A.-K."/>
            <person name="Ovreas L."/>
            <person name="Rohde M."/>
            <person name="Galperin M.Y."/>
            <person name="Jogler C."/>
        </authorList>
    </citation>
    <scope>NUCLEOTIDE SEQUENCE [LARGE SCALE GENOMIC DNA]</scope>
    <source>
        <strain evidence="7 8">Poly51</strain>
    </source>
</reference>
<dbReference type="PANTHER" id="PTHR43289">
    <property type="entry name" value="MITOGEN-ACTIVATED PROTEIN KINASE KINASE KINASE 20-RELATED"/>
    <property type="match status" value="1"/>
</dbReference>
<dbReference type="SUPFAM" id="SSF52540">
    <property type="entry name" value="P-loop containing nucleoside triphosphate hydrolases"/>
    <property type="match status" value="1"/>
</dbReference>